<reference evidence="2" key="1">
    <citation type="journal article" date="2012" name="Science">
        <title>The Paleozoic origin of enzymatic lignin decomposition reconstructed from 31 fungal genomes.</title>
        <authorList>
            <person name="Floudas D."/>
            <person name="Binder M."/>
            <person name="Riley R."/>
            <person name="Barry K."/>
            <person name="Blanchette R.A."/>
            <person name="Henrissat B."/>
            <person name="Martinez A.T."/>
            <person name="Otillar R."/>
            <person name="Spatafora J.W."/>
            <person name="Yadav J.S."/>
            <person name="Aerts A."/>
            <person name="Benoit I."/>
            <person name="Boyd A."/>
            <person name="Carlson A."/>
            <person name="Copeland A."/>
            <person name="Coutinho P.M."/>
            <person name="de Vries R.P."/>
            <person name="Ferreira P."/>
            <person name="Findley K."/>
            <person name="Foster B."/>
            <person name="Gaskell J."/>
            <person name="Glotzer D."/>
            <person name="Gorecki P."/>
            <person name="Heitman J."/>
            <person name="Hesse C."/>
            <person name="Hori C."/>
            <person name="Igarashi K."/>
            <person name="Jurgens J.A."/>
            <person name="Kallen N."/>
            <person name="Kersten P."/>
            <person name="Kohler A."/>
            <person name="Kuees U."/>
            <person name="Kumar T.K.A."/>
            <person name="Kuo A."/>
            <person name="LaButti K."/>
            <person name="Larrondo L.F."/>
            <person name="Lindquist E."/>
            <person name="Ling A."/>
            <person name="Lombard V."/>
            <person name="Lucas S."/>
            <person name="Lundell T."/>
            <person name="Martin R."/>
            <person name="McLaughlin D.J."/>
            <person name="Morgenstern I."/>
            <person name="Morin E."/>
            <person name="Murat C."/>
            <person name="Nagy L.G."/>
            <person name="Nolan M."/>
            <person name="Ohm R.A."/>
            <person name="Patyshakuliyeva A."/>
            <person name="Rokas A."/>
            <person name="Ruiz-Duenas F.J."/>
            <person name="Sabat G."/>
            <person name="Salamov A."/>
            <person name="Samejima M."/>
            <person name="Schmutz J."/>
            <person name="Slot J.C."/>
            <person name="St John F."/>
            <person name="Stenlid J."/>
            <person name="Sun H."/>
            <person name="Sun S."/>
            <person name="Syed K."/>
            <person name="Tsang A."/>
            <person name="Wiebenga A."/>
            <person name="Young D."/>
            <person name="Pisabarro A."/>
            <person name="Eastwood D.C."/>
            <person name="Martin F."/>
            <person name="Cullen D."/>
            <person name="Grigoriev I.V."/>
            <person name="Hibbett D.S."/>
        </authorList>
    </citation>
    <scope>NUCLEOTIDE SEQUENCE [LARGE SCALE GENOMIC DNA]</scope>
    <source>
        <strain evidence="2">TFB10046</strain>
    </source>
</reference>
<dbReference type="AlphaFoldDB" id="J0L9S8"/>
<evidence type="ECO:0000313" key="1">
    <source>
        <dbReference type="EMBL" id="EJD33136.1"/>
    </source>
</evidence>
<proteinExistence type="predicted"/>
<sequence>MAVAHWRLRVEAPPPFDDEAFGYFRPSGENPNFDRVVRTVREFTRTVAWLVNNSNLENDFGDVERKRP</sequence>
<dbReference type="Proteomes" id="UP000006514">
    <property type="component" value="Unassembled WGS sequence"/>
</dbReference>
<protein>
    <submittedName>
        <fullName evidence="1">Uncharacterized protein</fullName>
    </submittedName>
</protein>
<evidence type="ECO:0000313" key="2">
    <source>
        <dbReference type="Proteomes" id="UP000006514"/>
    </source>
</evidence>
<accession>J0L9S8</accession>
<name>J0L9S8_AURST</name>
<dbReference type="KEGG" id="adl:AURDEDRAFT_177781"/>
<dbReference type="InParanoid" id="J0L9S8"/>
<keyword evidence="2" id="KW-1185">Reference proteome</keyword>
<organism evidence="1 2">
    <name type="scientific">Auricularia subglabra (strain TFB-10046 / SS5)</name>
    <name type="common">White-rot fungus</name>
    <name type="synonym">Auricularia delicata (strain TFB10046)</name>
    <dbReference type="NCBI Taxonomy" id="717982"/>
    <lineage>
        <taxon>Eukaryota</taxon>
        <taxon>Fungi</taxon>
        <taxon>Dikarya</taxon>
        <taxon>Basidiomycota</taxon>
        <taxon>Agaricomycotina</taxon>
        <taxon>Agaricomycetes</taxon>
        <taxon>Auriculariales</taxon>
        <taxon>Auriculariaceae</taxon>
        <taxon>Auricularia</taxon>
    </lineage>
</organism>
<dbReference type="EMBL" id="JH688413">
    <property type="protein sequence ID" value="EJD33136.1"/>
    <property type="molecule type" value="Genomic_DNA"/>
</dbReference>
<gene>
    <name evidence="1" type="ORF">AURDEDRAFT_177781</name>
</gene>